<evidence type="ECO:0000256" key="15">
    <source>
        <dbReference type="ARBA" id="ARBA00032048"/>
    </source>
</evidence>
<dbReference type="GO" id="GO:0000049">
    <property type="term" value="F:tRNA binding"/>
    <property type="evidence" value="ECO:0007669"/>
    <property type="project" value="UniProtKB-UniRule"/>
</dbReference>
<feature type="site" description="May act as a substrate filter by repelling compounds with a negatively charged alpha-carboxylate" evidence="20">
    <location>
        <position position="56"/>
    </location>
</feature>
<reference evidence="21" key="2">
    <citation type="journal article" date="2020" name="BMC">
        <title>Leishmania infection induces a limited differential gene expression in the sand fly midgut.</title>
        <authorList>
            <person name="Coutinho-Abreu I.V."/>
            <person name="Serafim T.D."/>
            <person name="Meneses C."/>
            <person name="Kamhawi S."/>
            <person name="Oliveira F."/>
            <person name="Valenzuela J.G."/>
        </authorList>
    </citation>
    <scope>NUCLEOTIDE SEQUENCE</scope>
    <source>
        <strain evidence="21">Jacobina</strain>
        <tissue evidence="21">Midgut</tissue>
    </source>
</reference>
<dbReference type="GO" id="GO:0001514">
    <property type="term" value="P:selenocysteine incorporation"/>
    <property type="evidence" value="ECO:0007669"/>
    <property type="project" value="TreeGrafter"/>
</dbReference>
<evidence type="ECO:0000256" key="17">
    <source>
        <dbReference type="ARBA" id="ARBA00048808"/>
    </source>
</evidence>
<comment type="subcellular location">
    <subcellularLocation>
        <location evidence="18">Cytoplasm</location>
    </subcellularLocation>
</comment>
<protein>
    <recommendedName>
        <fullName evidence="6 18">O-phosphoseryl-tRNA(Sec) selenium transferase</fullName>
        <ecNumber evidence="5 18">2.9.1.2</ecNumber>
    </recommendedName>
    <alternativeName>
        <fullName evidence="14 18">Selenocysteine synthase</fullName>
    </alternativeName>
    <alternativeName>
        <fullName evidence="15 18">Selenocysteinyl-tRNA(Sec) synthase</fullName>
    </alternativeName>
    <alternativeName>
        <fullName evidence="16 18">Sep-tRNA:Sec-tRNA synthase</fullName>
    </alternativeName>
</protein>
<evidence type="ECO:0000256" key="6">
    <source>
        <dbReference type="ARBA" id="ARBA00021963"/>
    </source>
</evidence>
<dbReference type="PANTHER" id="PTHR12944:SF2">
    <property type="entry name" value="O-PHOSPHOSERYL-TRNA(SEC) SELENIUM TRANSFERASE"/>
    <property type="match status" value="1"/>
</dbReference>
<evidence type="ECO:0000256" key="4">
    <source>
        <dbReference type="ARBA" id="ARBA00007037"/>
    </source>
</evidence>
<feature type="binding site" evidence="19">
    <location>
        <position position="449"/>
    </location>
    <ligand>
        <name>tRNA</name>
        <dbReference type="ChEBI" id="CHEBI:17843"/>
    </ligand>
</feature>
<evidence type="ECO:0000313" key="22">
    <source>
        <dbReference type="EnsemblMetazoa" id="LLOJ009229-PA"/>
    </source>
</evidence>
<evidence type="ECO:0000256" key="16">
    <source>
        <dbReference type="ARBA" id="ARBA00032693"/>
    </source>
</evidence>
<organism evidence="22 23">
    <name type="scientific">Lutzomyia longipalpis</name>
    <name type="common">Sand fly</name>
    <dbReference type="NCBI Taxonomy" id="7200"/>
    <lineage>
        <taxon>Eukaryota</taxon>
        <taxon>Metazoa</taxon>
        <taxon>Ecdysozoa</taxon>
        <taxon>Arthropoda</taxon>
        <taxon>Hexapoda</taxon>
        <taxon>Insecta</taxon>
        <taxon>Pterygota</taxon>
        <taxon>Neoptera</taxon>
        <taxon>Endopterygota</taxon>
        <taxon>Diptera</taxon>
        <taxon>Nematocera</taxon>
        <taxon>Psychodoidea</taxon>
        <taxon>Psychodidae</taxon>
        <taxon>Lutzomyia</taxon>
        <taxon>Lutzomyia</taxon>
    </lineage>
</organism>
<dbReference type="PIRSF" id="PIRSF017689">
    <property type="entry name" value="SepSecS"/>
    <property type="match status" value="1"/>
</dbReference>
<evidence type="ECO:0000256" key="2">
    <source>
        <dbReference type="ARBA" id="ARBA00002552"/>
    </source>
</evidence>
<dbReference type="InterPro" id="IPR015424">
    <property type="entry name" value="PyrdxlP-dep_Trfase"/>
</dbReference>
<evidence type="ECO:0000313" key="23">
    <source>
        <dbReference type="Proteomes" id="UP000092461"/>
    </source>
</evidence>
<dbReference type="PANTHER" id="PTHR12944">
    <property type="entry name" value="SOLUBLE LIVER ANTIGEN/LIVER PANCREAS ANTIGEN"/>
    <property type="match status" value="1"/>
</dbReference>
<evidence type="ECO:0000256" key="10">
    <source>
        <dbReference type="ARBA" id="ARBA00022898"/>
    </source>
</evidence>
<dbReference type="GO" id="GO:0001717">
    <property type="term" value="P:conversion of seryl-tRNAsec to selenocys-tRNAsec"/>
    <property type="evidence" value="ECO:0007669"/>
    <property type="project" value="UniProtKB-UniRule"/>
</dbReference>
<feature type="binding site" evidence="19">
    <location>
        <position position="256"/>
    </location>
    <ligand>
        <name>tRNA</name>
        <dbReference type="ChEBI" id="CHEBI:17843"/>
    </ligand>
</feature>
<keyword evidence="23" id="KW-1185">Reference proteome</keyword>
<evidence type="ECO:0000256" key="13">
    <source>
        <dbReference type="ARBA" id="ARBA00026053"/>
    </source>
</evidence>
<evidence type="ECO:0000256" key="11">
    <source>
        <dbReference type="ARBA" id="ARBA00022917"/>
    </source>
</evidence>
<dbReference type="NCBIfam" id="TIGR03531">
    <property type="entry name" value="selenium_SpcS"/>
    <property type="match status" value="1"/>
</dbReference>
<comment type="catalytic activity">
    <reaction evidence="17 18">
        <text>O-phospho-L-seryl-tRNA(Sec) + selenophosphate + H2O = L-selenocysteinyl-tRNA(Sec) + 2 phosphate</text>
        <dbReference type="Rhea" id="RHEA:25041"/>
        <dbReference type="Rhea" id="RHEA-COMP:9743"/>
        <dbReference type="Rhea" id="RHEA-COMP:9947"/>
        <dbReference type="ChEBI" id="CHEBI:15377"/>
        <dbReference type="ChEBI" id="CHEBI:16144"/>
        <dbReference type="ChEBI" id="CHEBI:43474"/>
        <dbReference type="ChEBI" id="CHEBI:78551"/>
        <dbReference type="ChEBI" id="CHEBI:78573"/>
        <dbReference type="EC" id="2.9.1.2"/>
    </reaction>
</comment>
<evidence type="ECO:0000256" key="12">
    <source>
        <dbReference type="ARBA" id="ARBA00023266"/>
    </source>
</evidence>
<sequence>MPWMRCVTVIIRFRRFWSRHRKLPEEGWDDDVIEYIVRELSQMDTNRFPFGSGAGEREGRMYSNVVARRHFGFAHGIGRSGDLSEAQPKAIGATILSDITNRMLRDLVRLAGLRKAKKCMMVPMATGMTLMFTMLHFQRTRKLPEDPKIVLWSRIDQKSCFKSMTSGGFHPLIIDTIRRGDLLCTDVEAFRREIESLGANNILCIMSTTSCFAPRGCDDIIALAKLAQEHGIPHVVNNAYGLQSSLCTHQIEQAVRLGGRVDYVVQSTDKNLMVPVGGSIVVAFEEGKIEKLAKTYPGRASISQTIDVFITLLSMGQQGFMKLLQQQKECFAKLVEIFQQIAKECGEKVLETQAGNRISLTLTLTTFTQKDRATEVGYRLYRAGITGARVVPKGETKTIEGYTFENWGGHTSTASNAPYITAAAAIGCEPHEIQRLFRKLKSILVEIRKEISQIP</sequence>
<keyword evidence="12 18" id="KW-0711">Selenium</keyword>
<evidence type="ECO:0000313" key="21">
    <source>
        <dbReference type="EMBL" id="MBC1175031.1"/>
    </source>
</evidence>
<keyword evidence="18" id="KW-0963">Cytoplasm</keyword>
<dbReference type="EMBL" id="GITU01006328">
    <property type="protein sequence ID" value="MBC1175031.1"/>
    <property type="molecule type" value="Transcribed_RNA"/>
</dbReference>
<dbReference type="Proteomes" id="UP000092461">
    <property type="component" value="Unassembled WGS sequence"/>
</dbReference>
<dbReference type="UniPathway" id="UPA00906">
    <property type="reaction ID" value="UER00898"/>
</dbReference>
<evidence type="ECO:0000256" key="5">
    <source>
        <dbReference type="ARBA" id="ARBA00012464"/>
    </source>
</evidence>
<evidence type="ECO:0000256" key="3">
    <source>
        <dbReference type="ARBA" id="ARBA00004822"/>
    </source>
</evidence>
<dbReference type="VEuPathDB" id="VectorBase:LLONM1_008785"/>
<comment type="pathway">
    <text evidence="3 18">Aminoacyl-tRNA biosynthesis; selenocysteinyl-tRNA(Sec) biosynthesis; selenocysteinyl-tRNA(Sec) from L-seryl-tRNA(Sec) (archaeal/eukaryal route): step 2/2.</text>
</comment>
<feature type="binding site" evidence="19">
    <location>
        <position position="299"/>
    </location>
    <ligand>
        <name>substrate</name>
    </ligand>
</feature>
<keyword evidence="10 18" id="KW-0663">Pyridoxal phosphate</keyword>
<reference evidence="22" key="3">
    <citation type="submission" date="2020-05" db="UniProtKB">
        <authorList>
            <consortium name="EnsemblMetazoa"/>
        </authorList>
    </citation>
    <scope>IDENTIFICATION</scope>
    <source>
        <strain evidence="22">Jacobina</strain>
    </source>
</reference>
<reference evidence="23" key="1">
    <citation type="submission" date="2012-05" db="EMBL/GenBank/DDBJ databases">
        <title>Whole Genome Assembly of Lutzomyia longipalpis.</title>
        <authorList>
            <person name="Richards S."/>
            <person name="Qu C."/>
            <person name="Dillon R."/>
            <person name="Worley K."/>
            <person name="Scherer S."/>
            <person name="Batterton M."/>
            <person name="Taylor A."/>
            <person name="Hawes A."/>
            <person name="Hernandez B."/>
            <person name="Kovar C."/>
            <person name="Mandapat C."/>
            <person name="Pham C."/>
            <person name="Qu C."/>
            <person name="Jing C."/>
            <person name="Bess C."/>
            <person name="Bandaranaike D."/>
            <person name="Ngo D."/>
            <person name="Ongeri F."/>
            <person name="Arias F."/>
            <person name="Lara F."/>
            <person name="Weissenberger G."/>
            <person name="Kamau G."/>
            <person name="Han H."/>
            <person name="Shen H."/>
            <person name="Dinh H."/>
            <person name="Khalil I."/>
            <person name="Jones J."/>
            <person name="Shafer J."/>
            <person name="Jayaseelan J."/>
            <person name="Quiroz J."/>
            <person name="Blankenburg K."/>
            <person name="Nguyen L."/>
            <person name="Jackson L."/>
            <person name="Francisco L."/>
            <person name="Tang L.-Y."/>
            <person name="Pu L.-L."/>
            <person name="Perales L."/>
            <person name="Lorensuhewa L."/>
            <person name="Munidasa M."/>
            <person name="Coyle M."/>
            <person name="Taylor M."/>
            <person name="Puazo M."/>
            <person name="Firestine M."/>
            <person name="Scheel M."/>
            <person name="Javaid M."/>
            <person name="Wang M."/>
            <person name="Li M."/>
            <person name="Tabassum N."/>
            <person name="Saada N."/>
            <person name="Osuji N."/>
            <person name="Aqrawi P."/>
            <person name="Fu Q."/>
            <person name="Thornton R."/>
            <person name="Raj R."/>
            <person name="Goodspeed R."/>
            <person name="Mata R."/>
            <person name="Najjar R."/>
            <person name="Gubbala S."/>
            <person name="Lee S."/>
            <person name="Denson S."/>
            <person name="Patil S."/>
            <person name="Macmil S."/>
            <person name="Qi S."/>
            <person name="Matskevitch T."/>
            <person name="Palculict T."/>
            <person name="Mathew T."/>
            <person name="Vee V."/>
            <person name="Velamala V."/>
            <person name="Korchina V."/>
            <person name="Cai W."/>
            <person name="Liu W."/>
            <person name="Dai W."/>
            <person name="Zou X."/>
            <person name="Zhu Y."/>
            <person name="Zhang Y."/>
            <person name="Wu Y.-Q."/>
            <person name="Xin Y."/>
            <person name="Nazarath L."/>
            <person name="Kovar C."/>
            <person name="Han Y."/>
            <person name="Muzny D."/>
            <person name="Gibbs R."/>
        </authorList>
    </citation>
    <scope>NUCLEOTIDE SEQUENCE [LARGE SCALE GENOMIC DNA]</scope>
    <source>
        <strain evidence="23">Jacobina</strain>
    </source>
</reference>
<dbReference type="GO" id="GO:0098621">
    <property type="term" value="F:O-phosphoseryl-tRNA(Sec) selenium transferase activity"/>
    <property type="evidence" value="ECO:0007669"/>
    <property type="project" value="UniProtKB-EC"/>
</dbReference>
<dbReference type="Gene3D" id="3.40.640.10">
    <property type="entry name" value="Type I PLP-dependent aspartate aminotransferase-like (Major domain)"/>
    <property type="match status" value="1"/>
</dbReference>
<feature type="binding site" evidence="19">
    <location>
        <position position="79"/>
    </location>
    <ligand>
        <name>substrate</name>
    </ligand>
</feature>
<keyword evidence="8 18" id="KW-0808">Transferase</keyword>
<comment type="function">
    <text evidence="2 18">Converts O-phosphoseryl-tRNA(Sec) to selenocysteinyl-tRNA(Sec) required for selenoprotein biosynthesis.</text>
</comment>
<evidence type="ECO:0000256" key="19">
    <source>
        <dbReference type="PIRSR" id="PIRSR017689-1"/>
    </source>
</evidence>
<comment type="similarity">
    <text evidence="4 18">Belongs to the SepSecS family.</text>
</comment>
<comment type="cofactor">
    <cofactor evidence="1 18 20">
        <name>pyridoxal 5'-phosphate</name>
        <dbReference type="ChEBI" id="CHEBI:597326"/>
    </cofactor>
</comment>
<dbReference type="EnsemblMetazoa" id="LLOJ009229-RA">
    <property type="protein sequence ID" value="LLOJ009229-PA"/>
    <property type="gene ID" value="LLOJ009229"/>
</dbReference>
<feature type="binding site" evidence="19">
    <location>
        <position position="87"/>
    </location>
    <ligand>
        <name>substrate</name>
    </ligand>
</feature>
<evidence type="ECO:0000256" key="18">
    <source>
        <dbReference type="PIRNR" id="PIRNR017689"/>
    </source>
</evidence>
<keyword evidence="11 18" id="KW-0648">Protein biosynthesis</keyword>
<keyword evidence="7 18" id="KW-0820">tRNA-binding</keyword>
<dbReference type="AlphaFoldDB" id="A0A1B0CW45"/>
<evidence type="ECO:0000256" key="7">
    <source>
        <dbReference type="ARBA" id="ARBA00022555"/>
    </source>
</evidence>
<evidence type="ECO:0000256" key="14">
    <source>
        <dbReference type="ARBA" id="ARBA00030669"/>
    </source>
</evidence>
<dbReference type="EMBL" id="AJWK01031750">
    <property type="status" value="NOT_ANNOTATED_CDS"/>
    <property type="molecule type" value="Genomic_DNA"/>
</dbReference>
<accession>A0A1B0CW45</accession>
<name>A0A1B0CW45_LUTLO</name>
<feature type="binding site" evidence="19">
    <location>
        <position position="80"/>
    </location>
    <ligand>
        <name>substrate</name>
    </ligand>
</feature>
<evidence type="ECO:0000256" key="8">
    <source>
        <dbReference type="ARBA" id="ARBA00022679"/>
    </source>
</evidence>
<feature type="modified residue" description="N6-(pyridoxal phosphate)lysine" evidence="20">
    <location>
        <position position="270"/>
    </location>
</feature>
<evidence type="ECO:0000256" key="20">
    <source>
        <dbReference type="PIRSR" id="PIRSR017689-50"/>
    </source>
</evidence>
<proteinExistence type="inferred from homology"/>
<evidence type="ECO:0000256" key="9">
    <source>
        <dbReference type="ARBA" id="ARBA00022884"/>
    </source>
</evidence>
<dbReference type="EC" id="2.9.1.2" evidence="5 18"/>
<feature type="binding site" evidence="19">
    <location>
        <position position="57"/>
    </location>
    <ligand>
        <name>pyridoxal 5'-phosphate</name>
        <dbReference type="ChEBI" id="CHEBI:597326"/>
    </ligand>
</feature>
<dbReference type="InterPro" id="IPR015421">
    <property type="entry name" value="PyrdxlP-dep_Trfase_major"/>
</dbReference>
<dbReference type="VEuPathDB" id="VectorBase:LLOJ009229"/>
<comment type="subunit">
    <text evidence="13">Homotetramer formed by a catalytic dimer and a non-catalytic dimer serving as a binding platform that orients tRNASec for catalysis. Each tetramer binds the CCA ends of two tRNAs which point to the active sites of the catalytic dimer.</text>
</comment>
<keyword evidence="9 18" id="KW-0694">RNA-binding</keyword>
<dbReference type="SUPFAM" id="SSF53383">
    <property type="entry name" value="PLP-dependent transferases"/>
    <property type="match status" value="1"/>
</dbReference>
<dbReference type="Pfam" id="PF05889">
    <property type="entry name" value="SepSecS"/>
    <property type="match status" value="1"/>
</dbReference>
<evidence type="ECO:0000256" key="1">
    <source>
        <dbReference type="ARBA" id="ARBA00001933"/>
    </source>
</evidence>
<dbReference type="InterPro" id="IPR008829">
    <property type="entry name" value="SepSecS/SepCysS"/>
</dbReference>
<dbReference type="GO" id="GO:0005737">
    <property type="term" value="C:cytoplasm"/>
    <property type="evidence" value="ECO:0007669"/>
    <property type="project" value="UniProtKB-SubCell"/>
</dbReference>
<dbReference type="InterPro" id="IPR019872">
    <property type="entry name" value="Sec-tRNA_Se_transferase"/>
</dbReference>